<sequence length="110" mass="12674">MNFKETNECFGRHTIFELSHFGKVLEVIAEDSLESIDEDGNLLYFVAVYITRNVSRSLNCEHCINFLIKSTSVPKVNVQIDDNNPNLKLMSKLMIIIRTMLKTEIHLSIK</sequence>
<accession>A0A0K2U0E7</accession>
<proteinExistence type="predicted"/>
<name>A0A0K2U0E7_LEPSM</name>
<dbReference type="EMBL" id="HACA01014031">
    <property type="protein sequence ID" value="CDW31392.1"/>
    <property type="molecule type" value="Transcribed_RNA"/>
</dbReference>
<evidence type="ECO:0000313" key="1">
    <source>
        <dbReference type="EMBL" id="CDW31392.1"/>
    </source>
</evidence>
<dbReference type="AlphaFoldDB" id="A0A0K2U0E7"/>
<reference evidence="1" key="1">
    <citation type="submission" date="2014-05" db="EMBL/GenBank/DDBJ databases">
        <authorList>
            <person name="Chronopoulou M."/>
        </authorList>
    </citation>
    <scope>NUCLEOTIDE SEQUENCE</scope>
    <source>
        <tissue evidence="1">Whole organism</tissue>
    </source>
</reference>
<protein>
    <submittedName>
        <fullName evidence="1">Uncharacterized protein</fullName>
    </submittedName>
</protein>
<organism evidence="1">
    <name type="scientific">Lepeophtheirus salmonis</name>
    <name type="common">Salmon louse</name>
    <name type="synonym">Caligus salmonis</name>
    <dbReference type="NCBI Taxonomy" id="72036"/>
    <lineage>
        <taxon>Eukaryota</taxon>
        <taxon>Metazoa</taxon>
        <taxon>Ecdysozoa</taxon>
        <taxon>Arthropoda</taxon>
        <taxon>Crustacea</taxon>
        <taxon>Multicrustacea</taxon>
        <taxon>Hexanauplia</taxon>
        <taxon>Copepoda</taxon>
        <taxon>Siphonostomatoida</taxon>
        <taxon>Caligidae</taxon>
        <taxon>Lepeophtheirus</taxon>
    </lineage>
</organism>